<dbReference type="PANTHER" id="PTHR34203:SF15">
    <property type="entry name" value="SLL1173 PROTEIN"/>
    <property type="match status" value="1"/>
</dbReference>
<dbReference type="Pfam" id="PF05050">
    <property type="entry name" value="Methyltransf_21"/>
    <property type="match status" value="1"/>
</dbReference>
<gene>
    <name evidence="2" type="ORF">NCTC12410_01779</name>
</gene>
<organism evidence="2 3">
    <name type="scientific">Helicobacter canis</name>
    <dbReference type="NCBI Taxonomy" id="29419"/>
    <lineage>
        <taxon>Bacteria</taxon>
        <taxon>Pseudomonadati</taxon>
        <taxon>Campylobacterota</taxon>
        <taxon>Epsilonproteobacteria</taxon>
        <taxon>Campylobacterales</taxon>
        <taxon>Helicobacteraceae</taxon>
        <taxon>Helicobacter</taxon>
    </lineage>
</organism>
<dbReference type="PANTHER" id="PTHR34203">
    <property type="entry name" value="METHYLTRANSFERASE, FKBM FAMILY PROTEIN"/>
    <property type="match status" value="1"/>
</dbReference>
<accession>A0A377J6E3</accession>
<dbReference type="InterPro" id="IPR052514">
    <property type="entry name" value="SAM-dependent_MTase"/>
</dbReference>
<dbReference type="GO" id="GO:0046406">
    <property type="term" value="F:magnesium protoporphyrin IX methyltransferase activity"/>
    <property type="evidence" value="ECO:0007669"/>
    <property type="project" value="UniProtKB-EC"/>
</dbReference>
<name>A0A377J6E3_9HELI</name>
<evidence type="ECO:0000313" key="3">
    <source>
        <dbReference type="Proteomes" id="UP000254841"/>
    </source>
</evidence>
<dbReference type="NCBIfam" id="TIGR01444">
    <property type="entry name" value="fkbM_fam"/>
    <property type="match status" value="1"/>
</dbReference>
<keyword evidence="2" id="KW-0808">Transferase</keyword>
<dbReference type="AlphaFoldDB" id="A0A377J6E3"/>
<dbReference type="EC" id="2.1.1.11" evidence="2"/>
<evidence type="ECO:0000259" key="1">
    <source>
        <dbReference type="Pfam" id="PF05050"/>
    </source>
</evidence>
<dbReference type="InterPro" id="IPR006342">
    <property type="entry name" value="FkbM_mtfrase"/>
</dbReference>
<feature type="domain" description="Methyltransferase FkbM" evidence="1">
    <location>
        <begin position="225"/>
        <end position="370"/>
    </location>
</feature>
<dbReference type="Proteomes" id="UP000254841">
    <property type="component" value="Unassembled WGS sequence"/>
</dbReference>
<sequence>MKLRSLFGFWEYRGASLKRKILGLPLVKSHNVLSLLVFGLPLIQRKRYTSLVANGGGGELLSKRMLAFNNHIHITDYAFRFCGILCYATRNYRKLVHLTALKPNGLLQPTLTNDPDILPKLAKLTAGMPQESVNLAYTIITREIQTSPISSRTRLCYTLTQQELDALHTLAHEFYAKILPLAPNLCYYNGYFLPEDNLECSVFFYKHGLDTLRHLDRLKTKDIIDVGGYIGDSALIFQDYTQKSIHCFEASKSTYEKLLTTLRLNNTTRIIPINNALGAREEKLAISGGGLGAHLIKEQNDLNSEMTEVITLDSYVQKHNIQVGFIKVDIEGFEMEFLQGAKHTICTQKPTMLLSIYHQASDFFGIKPLIESWNLGYTFRLYKPLDDTISVETALICEMP</sequence>
<proteinExistence type="predicted"/>
<dbReference type="GO" id="GO:0032259">
    <property type="term" value="P:methylation"/>
    <property type="evidence" value="ECO:0007669"/>
    <property type="project" value="UniProtKB-KW"/>
</dbReference>
<evidence type="ECO:0000313" key="2">
    <source>
        <dbReference type="EMBL" id="STO97938.1"/>
    </source>
</evidence>
<dbReference type="EMBL" id="UGHV01000001">
    <property type="protein sequence ID" value="STO97938.1"/>
    <property type="molecule type" value="Genomic_DNA"/>
</dbReference>
<dbReference type="SUPFAM" id="SSF53335">
    <property type="entry name" value="S-adenosyl-L-methionine-dependent methyltransferases"/>
    <property type="match status" value="1"/>
</dbReference>
<protein>
    <submittedName>
        <fullName evidence="2">Putative SAM-dependent methyltransferase</fullName>
        <ecNumber evidence="2">2.1.1.11</ecNumber>
    </submittedName>
</protein>
<dbReference type="InterPro" id="IPR029063">
    <property type="entry name" value="SAM-dependent_MTases_sf"/>
</dbReference>
<dbReference type="RefSeq" id="WP_258552277.1">
    <property type="nucleotide sequence ID" value="NZ_UGHV01000001.1"/>
</dbReference>
<reference evidence="2 3" key="1">
    <citation type="submission" date="2018-06" db="EMBL/GenBank/DDBJ databases">
        <authorList>
            <consortium name="Pathogen Informatics"/>
            <person name="Doyle S."/>
        </authorList>
    </citation>
    <scope>NUCLEOTIDE SEQUENCE [LARGE SCALE GENOMIC DNA]</scope>
    <source>
        <strain evidence="2 3">NCTC12410</strain>
    </source>
</reference>
<keyword evidence="2" id="KW-0489">Methyltransferase</keyword>
<dbReference type="Gene3D" id="3.40.50.150">
    <property type="entry name" value="Vaccinia Virus protein VP39"/>
    <property type="match status" value="1"/>
</dbReference>